<sequence>MRRAGALLAAGAAAVLVAGCSGESTGQPEPAPMSSTGSSAPSSAGGSSAGSDLPHSGAPEVTNPLPESVLSGDPCQALTRDQQEWALGSDVSDGKRRDIDILGPRCSWDNDGGGFTLSFLTVTRGGLSVNYANAKDAGNPLREVDPVQGLPTITLPDQDVGCSAVVGLADEYAVSVTVAIDDPDDDTHACDSALRLSDMVVGNLKDKA</sequence>
<reference evidence="3" key="1">
    <citation type="journal article" date="2019" name="Int. J. Syst. Evol. Microbiol.">
        <title>The Global Catalogue of Microorganisms (GCM) 10K type strain sequencing project: providing services to taxonomists for standard genome sequencing and annotation.</title>
        <authorList>
            <consortium name="The Broad Institute Genomics Platform"/>
            <consortium name="The Broad Institute Genome Sequencing Center for Infectious Disease"/>
            <person name="Wu L."/>
            <person name="Ma J."/>
        </authorList>
    </citation>
    <scope>NUCLEOTIDE SEQUENCE [LARGE SCALE GENOMIC DNA]</scope>
    <source>
        <strain evidence="3">JCM 13023</strain>
    </source>
</reference>
<protein>
    <submittedName>
        <fullName evidence="2">DUF3558 domain-containing protein</fullName>
    </submittedName>
</protein>
<name>A0ABP4GT57_9PSEU</name>
<keyword evidence="3" id="KW-1185">Reference proteome</keyword>
<dbReference type="InterPro" id="IPR024520">
    <property type="entry name" value="DUF3558"/>
</dbReference>
<dbReference type="RefSeq" id="WP_301296802.1">
    <property type="nucleotide sequence ID" value="NZ_BAAALN010000005.1"/>
</dbReference>
<dbReference type="Proteomes" id="UP001500653">
    <property type="component" value="Unassembled WGS sequence"/>
</dbReference>
<accession>A0ABP4GT57</accession>
<comment type="caution">
    <text evidence="2">The sequence shown here is derived from an EMBL/GenBank/DDBJ whole genome shotgun (WGS) entry which is preliminary data.</text>
</comment>
<dbReference type="Pfam" id="PF12079">
    <property type="entry name" value="DUF3558"/>
    <property type="match status" value="1"/>
</dbReference>
<dbReference type="PROSITE" id="PS51257">
    <property type="entry name" value="PROKAR_LIPOPROTEIN"/>
    <property type="match status" value="1"/>
</dbReference>
<gene>
    <name evidence="2" type="ORF">GCM10009676_17320</name>
</gene>
<proteinExistence type="predicted"/>
<evidence type="ECO:0000313" key="2">
    <source>
        <dbReference type="EMBL" id="GAA1234254.1"/>
    </source>
</evidence>
<feature type="compositionally biased region" description="Low complexity" evidence="1">
    <location>
        <begin position="32"/>
        <end position="51"/>
    </location>
</feature>
<dbReference type="EMBL" id="BAAALN010000005">
    <property type="protein sequence ID" value="GAA1234254.1"/>
    <property type="molecule type" value="Genomic_DNA"/>
</dbReference>
<evidence type="ECO:0000313" key="3">
    <source>
        <dbReference type="Proteomes" id="UP001500653"/>
    </source>
</evidence>
<evidence type="ECO:0000256" key="1">
    <source>
        <dbReference type="SAM" id="MobiDB-lite"/>
    </source>
</evidence>
<feature type="region of interest" description="Disordered" evidence="1">
    <location>
        <begin position="21"/>
        <end position="73"/>
    </location>
</feature>
<organism evidence="2 3">
    <name type="scientific">Prauserella halophila</name>
    <dbReference type="NCBI Taxonomy" id="185641"/>
    <lineage>
        <taxon>Bacteria</taxon>
        <taxon>Bacillati</taxon>
        <taxon>Actinomycetota</taxon>
        <taxon>Actinomycetes</taxon>
        <taxon>Pseudonocardiales</taxon>
        <taxon>Pseudonocardiaceae</taxon>
        <taxon>Prauserella</taxon>
    </lineage>
</organism>